<dbReference type="GO" id="GO:0005737">
    <property type="term" value="C:cytoplasm"/>
    <property type="evidence" value="ECO:0007669"/>
    <property type="project" value="UniProtKB-SubCell"/>
</dbReference>
<dbReference type="HAMAP" id="MF_00101">
    <property type="entry name" value="AcpS"/>
    <property type="match status" value="1"/>
</dbReference>
<dbReference type="InterPro" id="IPR002582">
    <property type="entry name" value="ACPS"/>
</dbReference>
<dbReference type="SUPFAM" id="SSF56214">
    <property type="entry name" value="4'-phosphopantetheinyl transferase"/>
    <property type="match status" value="1"/>
</dbReference>
<keyword evidence="4 8" id="KW-0276">Fatty acid metabolism</keyword>
<comment type="subcellular location">
    <subcellularLocation>
        <location evidence="8">Cytoplasm</location>
    </subcellularLocation>
</comment>
<dbReference type="GO" id="GO:0006633">
    <property type="term" value="P:fatty acid biosynthetic process"/>
    <property type="evidence" value="ECO:0007669"/>
    <property type="project" value="UniProtKB-UniRule"/>
</dbReference>
<evidence type="ECO:0000256" key="5">
    <source>
        <dbReference type="ARBA" id="ARBA00022842"/>
    </source>
</evidence>
<reference evidence="10" key="1">
    <citation type="submission" date="2024-01" db="EMBL/GenBank/DDBJ databases">
        <title>The first autotrophic representatives of the genus Thermodesulfovibrio.</title>
        <authorList>
            <person name="Maltseva A.I."/>
            <person name="Elcheninov A.G."/>
            <person name="Kublanov I.V."/>
            <person name="Lebedinsky A.V."/>
            <person name="Frolov E.N."/>
        </authorList>
    </citation>
    <scope>NUCLEOTIDE SEQUENCE</scope>
    <source>
        <strain evidence="10">3907-1M</strain>
    </source>
</reference>
<keyword evidence="1 8" id="KW-0444">Lipid biosynthesis</keyword>
<keyword evidence="3 8" id="KW-0479">Metal-binding</keyword>
<comment type="cofactor">
    <cofactor evidence="8">
        <name>Mg(2+)</name>
        <dbReference type="ChEBI" id="CHEBI:18420"/>
    </cofactor>
</comment>
<evidence type="ECO:0000256" key="3">
    <source>
        <dbReference type="ARBA" id="ARBA00022723"/>
    </source>
</evidence>
<proteinExistence type="inferred from homology"/>
<dbReference type="InterPro" id="IPR008278">
    <property type="entry name" value="4-PPantetheinyl_Trfase_dom"/>
</dbReference>
<dbReference type="AlphaFoldDB" id="A0AAU8GW93"/>
<evidence type="ECO:0000313" key="10">
    <source>
        <dbReference type="EMBL" id="XCH46619.1"/>
    </source>
</evidence>
<dbReference type="RefSeq" id="WP_353684147.1">
    <property type="nucleotide sequence ID" value="NZ_CP144373.1"/>
</dbReference>
<dbReference type="GO" id="GO:0000287">
    <property type="term" value="F:magnesium ion binding"/>
    <property type="evidence" value="ECO:0007669"/>
    <property type="project" value="UniProtKB-UniRule"/>
</dbReference>
<dbReference type="Gene3D" id="3.90.470.20">
    <property type="entry name" value="4'-phosphopantetheinyl transferase domain"/>
    <property type="match status" value="1"/>
</dbReference>
<name>A0AAU8GW93_9BACT</name>
<dbReference type="KEGG" id="taut:V4D30_09760"/>
<evidence type="ECO:0000256" key="4">
    <source>
        <dbReference type="ARBA" id="ARBA00022832"/>
    </source>
</evidence>
<dbReference type="NCBIfam" id="TIGR00516">
    <property type="entry name" value="acpS"/>
    <property type="match status" value="1"/>
</dbReference>
<evidence type="ECO:0000256" key="1">
    <source>
        <dbReference type="ARBA" id="ARBA00022516"/>
    </source>
</evidence>
<keyword evidence="8" id="KW-0963">Cytoplasm</keyword>
<dbReference type="NCBIfam" id="TIGR00556">
    <property type="entry name" value="pantethn_trn"/>
    <property type="match status" value="1"/>
</dbReference>
<dbReference type="InterPro" id="IPR037143">
    <property type="entry name" value="4-PPantetheinyl_Trfase_dom_sf"/>
</dbReference>
<evidence type="ECO:0000256" key="6">
    <source>
        <dbReference type="ARBA" id="ARBA00023098"/>
    </source>
</evidence>
<organism evidence="10">
    <name type="scientific">Thermodesulfovibrio autotrophicus</name>
    <dbReference type="NCBI Taxonomy" id="3118333"/>
    <lineage>
        <taxon>Bacteria</taxon>
        <taxon>Pseudomonadati</taxon>
        <taxon>Nitrospirota</taxon>
        <taxon>Thermodesulfovibrionia</taxon>
        <taxon>Thermodesulfovibrionales</taxon>
        <taxon>Thermodesulfovibrionaceae</taxon>
        <taxon>Thermodesulfovibrio</taxon>
    </lineage>
</organism>
<accession>A0AAU8GW93</accession>
<evidence type="ECO:0000256" key="2">
    <source>
        <dbReference type="ARBA" id="ARBA00022679"/>
    </source>
</evidence>
<dbReference type="EC" id="2.7.8.7" evidence="8"/>
<keyword evidence="5 8" id="KW-0460">Magnesium</keyword>
<evidence type="ECO:0000259" key="9">
    <source>
        <dbReference type="Pfam" id="PF01648"/>
    </source>
</evidence>
<feature type="binding site" evidence="8">
    <location>
        <position position="8"/>
    </location>
    <ligand>
        <name>Mg(2+)</name>
        <dbReference type="ChEBI" id="CHEBI:18420"/>
    </ligand>
</feature>
<comment type="similarity">
    <text evidence="8">Belongs to the P-Pant transferase superfamily. AcpS family.</text>
</comment>
<gene>
    <name evidence="8 10" type="primary">acpS</name>
    <name evidence="10" type="ORF">V4D30_09760</name>
</gene>
<keyword evidence="7 8" id="KW-0275">Fatty acid biosynthesis</keyword>
<keyword evidence="6 8" id="KW-0443">Lipid metabolism</keyword>
<evidence type="ECO:0000256" key="8">
    <source>
        <dbReference type="HAMAP-Rule" id="MF_00101"/>
    </source>
</evidence>
<comment type="function">
    <text evidence="8">Transfers the 4'-phosphopantetheine moiety from coenzyme A to a Ser of acyl-carrier-protein.</text>
</comment>
<protein>
    <recommendedName>
        <fullName evidence="8">Holo-[acyl-carrier-protein] synthase</fullName>
        <shortName evidence="8">Holo-ACP synthase</shortName>
        <ecNumber evidence="8">2.7.8.7</ecNumber>
    </recommendedName>
    <alternativeName>
        <fullName evidence="8">4'-phosphopantetheinyl transferase AcpS</fullName>
    </alternativeName>
</protein>
<feature type="binding site" evidence="8">
    <location>
        <position position="57"/>
    </location>
    <ligand>
        <name>Mg(2+)</name>
        <dbReference type="ChEBI" id="CHEBI:18420"/>
    </ligand>
</feature>
<comment type="catalytic activity">
    <reaction evidence="8">
        <text>apo-[ACP] + CoA = holo-[ACP] + adenosine 3',5'-bisphosphate + H(+)</text>
        <dbReference type="Rhea" id="RHEA:12068"/>
        <dbReference type="Rhea" id="RHEA-COMP:9685"/>
        <dbReference type="Rhea" id="RHEA-COMP:9690"/>
        <dbReference type="ChEBI" id="CHEBI:15378"/>
        <dbReference type="ChEBI" id="CHEBI:29999"/>
        <dbReference type="ChEBI" id="CHEBI:57287"/>
        <dbReference type="ChEBI" id="CHEBI:58343"/>
        <dbReference type="ChEBI" id="CHEBI:64479"/>
        <dbReference type="EC" id="2.7.8.7"/>
    </reaction>
</comment>
<dbReference type="Pfam" id="PF01648">
    <property type="entry name" value="ACPS"/>
    <property type="match status" value="1"/>
</dbReference>
<dbReference type="InterPro" id="IPR004568">
    <property type="entry name" value="Ppantetheine-prot_Trfase_dom"/>
</dbReference>
<keyword evidence="2 8" id="KW-0808">Transferase</keyword>
<dbReference type="GO" id="GO:0008897">
    <property type="term" value="F:holo-[acyl-carrier-protein] synthase activity"/>
    <property type="evidence" value="ECO:0007669"/>
    <property type="project" value="UniProtKB-UniRule"/>
</dbReference>
<sequence>MIEGIGVDIVSVDRIKRVYERFGRKFLDRVFTEGEIAYSFSYSNPFCHLAARFAVKEAVIKALKKPSGLTLKHIEVKNNSDGSPEVKIEGLNRKIFVSLSHEKKYSVAMVIVI</sequence>
<evidence type="ECO:0000256" key="7">
    <source>
        <dbReference type="ARBA" id="ARBA00023160"/>
    </source>
</evidence>
<dbReference type="EMBL" id="CP144373">
    <property type="protein sequence ID" value="XCH46619.1"/>
    <property type="molecule type" value="Genomic_DNA"/>
</dbReference>
<feature type="domain" description="4'-phosphopantetheinyl transferase" evidence="9">
    <location>
        <begin position="4"/>
        <end position="109"/>
    </location>
</feature>